<feature type="transmembrane region" description="Helical" evidence="9">
    <location>
        <begin position="44"/>
        <end position="62"/>
    </location>
</feature>
<dbReference type="AlphaFoldDB" id="A0A0R1XY02"/>
<keyword evidence="8 9" id="KW-0472">Membrane</keyword>
<dbReference type="GO" id="GO:0005886">
    <property type="term" value="C:plasma membrane"/>
    <property type="evidence" value="ECO:0007669"/>
    <property type="project" value="UniProtKB-SubCell"/>
</dbReference>
<evidence type="ECO:0000256" key="5">
    <source>
        <dbReference type="ARBA" id="ARBA00022505"/>
    </source>
</evidence>
<dbReference type="EMBL" id="AZGA01000020">
    <property type="protein sequence ID" value="KRM34911.1"/>
    <property type="molecule type" value="Genomic_DNA"/>
</dbReference>
<comment type="similarity">
    <text evidence="2 10">Belongs to the binding-protein-dependent transport system permease family. CysTW subfamily.</text>
</comment>
<feature type="transmembrane region" description="Helical" evidence="9">
    <location>
        <begin position="140"/>
        <end position="157"/>
    </location>
</feature>
<dbReference type="eggNOG" id="COG4149">
    <property type="taxonomic scope" value="Bacteria"/>
</dbReference>
<evidence type="ECO:0000256" key="1">
    <source>
        <dbReference type="ARBA" id="ARBA00004651"/>
    </source>
</evidence>
<evidence type="ECO:0000256" key="7">
    <source>
        <dbReference type="ARBA" id="ARBA00022989"/>
    </source>
</evidence>
<comment type="subcellular location">
    <subcellularLocation>
        <location evidence="1 9">Cell membrane</location>
        <topology evidence="1 9">Multi-pass membrane protein</topology>
    </subcellularLocation>
</comment>
<dbReference type="InterPro" id="IPR011867">
    <property type="entry name" value="ModB_ABC"/>
</dbReference>
<dbReference type="NCBIfam" id="TIGR02141">
    <property type="entry name" value="modB_ABC"/>
    <property type="match status" value="1"/>
</dbReference>
<dbReference type="Pfam" id="PF00528">
    <property type="entry name" value="BPD_transp_1"/>
    <property type="match status" value="1"/>
</dbReference>
<dbReference type="Proteomes" id="UP000051236">
    <property type="component" value="Unassembled WGS sequence"/>
</dbReference>
<feature type="transmembrane region" description="Helical" evidence="9">
    <location>
        <begin position="82"/>
        <end position="103"/>
    </location>
</feature>
<reference evidence="12 13" key="1">
    <citation type="journal article" date="2015" name="Genome Announc.">
        <title>Expanding the biotechnology potential of lactobacilli through comparative genomics of 213 strains and associated genera.</title>
        <authorList>
            <person name="Sun Z."/>
            <person name="Harris H.M."/>
            <person name="McCann A."/>
            <person name="Guo C."/>
            <person name="Argimon S."/>
            <person name="Zhang W."/>
            <person name="Yang X."/>
            <person name="Jeffery I.B."/>
            <person name="Cooney J.C."/>
            <person name="Kagawa T.F."/>
            <person name="Liu W."/>
            <person name="Song Y."/>
            <person name="Salvetti E."/>
            <person name="Wrobel A."/>
            <person name="Rasinkangas P."/>
            <person name="Parkhill J."/>
            <person name="Rea M.C."/>
            <person name="O'Sullivan O."/>
            <person name="Ritari J."/>
            <person name="Douillard F.P."/>
            <person name="Paul Ross R."/>
            <person name="Yang R."/>
            <person name="Briner A.E."/>
            <person name="Felis G.E."/>
            <person name="de Vos W.M."/>
            <person name="Barrangou R."/>
            <person name="Klaenhammer T.R."/>
            <person name="Caufield P.W."/>
            <person name="Cui Y."/>
            <person name="Zhang H."/>
            <person name="O'Toole P.W."/>
        </authorList>
    </citation>
    <scope>NUCLEOTIDE SEQUENCE [LARGE SCALE GENOMIC DNA]</scope>
    <source>
        <strain evidence="12 13">DSM 18527</strain>
    </source>
</reference>
<evidence type="ECO:0000256" key="2">
    <source>
        <dbReference type="ARBA" id="ARBA00007069"/>
    </source>
</evidence>
<organism evidence="12 13">
    <name type="scientific">Agrilactobacillus composti DSM 18527 = JCM 14202</name>
    <dbReference type="NCBI Taxonomy" id="1423734"/>
    <lineage>
        <taxon>Bacteria</taxon>
        <taxon>Bacillati</taxon>
        <taxon>Bacillota</taxon>
        <taxon>Bacilli</taxon>
        <taxon>Lactobacillales</taxon>
        <taxon>Lactobacillaceae</taxon>
        <taxon>Agrilactobacillus</taxon>
    </lineage>
</organism>
<evidence type="ECO:0000256" key="10">
    <source>
        <dbReference type="RuleBase" id="RU365097"/>
    </source>
</evidence>
<dbReference type="STRING" id="1423734.FC83_GL002051"/>
<dbReference type="InterPro" id="IPR035906">
    <property type="entry name" value="MetI-like_sf"/>
</dbReference>
<gene>
    <name evidence="12" type="ORF">FC83_GL002051</name>
</gene>
<accession>A0A0R1XY02</accession>
<dbReference type="SUPFAM" id="SSF161098">
    <property type="entry name" value="MetI-like"/>
    <property type="match status" value="1"/>
</dbReference>
<evidence type="ECO:0000256" key="9">
    <source>
        <dbReference type="RuleBase" id="RU363032"/>
    </source>
</evidence>
<proteinExistence type="inferred from homology"/>
<evidence type="ECO:0000313" key="13">
    <source>
        <dbReference type="Proteomes" id="UP000051236"/>
    </source>
</evidence>
<feature type="transmembrane region" description="Helical" evidence="9">
    <location>
        <begin position="6"/>
        <end position="32"/>
    </location>
</feature>
<sequence>MTIMPILHSLVIALVATTLTFIVTLPIVYLLIQHPIKINWIIESLLLLPLVLPPTVVGLFLLQVFGKYGFMGKLLALFNNYSLIFTLTGATVATIIVVLPIMYQSIKAAILGVDRHLVEAAEVIGATQFEVLRYVILPNAYNGIIIGLLLTFCRGLGEFGASLMVAGYIQGKTDTIATAIYFAIQAGDNHTAIYLSVVDILIGVIALLFIQFLNHQNKRGSANA</sequence>
<name>A0A0R1XY02_9LACO</name>
<feature type="domain" description="ABC transmembrane type-1" evidence="11">
    <location>
        <begin position="6"/>
        <end position="210"/>
    </location>
</feature>
<keyword evidence="4 10" id="KW-1003">Cell membrane</keyword>
<evidence type="ECO:0000256" key="3">
    <source>
        <dbReference type="ARBA" id="ARBA00022448"/>
    </source>
</evidence>
<dbReference type="PATRIC" id="fig|1423734.3.peg.2074"/>
<keyword evidence="6 9" id="KW-0812">Transmembrane</keyword>
<evidence type="ECO:0000313" key="12">
    <source>
        <dbReference type="EMBL" id="KRM34911.1"/>
    </source>
</evidence>
<keyword evidence="7 9" id="KW-1133">Transmembrane helix</keyword>
<keyword evidence="13" id="KW-1185">Reference proteome</keyword>
<dbReference type="CDD" id="cd06261">
    <property type="entry name" value="TM_PBP2"/>
    <property type="match status" value="1"/>
</dbReference>
<comment type="function">
    <text evidence="10">Part of the binding-protein-dependent transport system for molybdenum; probably responsible for the translocation of the substrate across the membrane.</text>
</comment>
<evidence type="ECO:0000256" key="8">
    <source>
        <dbReference type="ARBA" id="ARBA00023136"/>
    </source>
</evidence>
<keyword evidence="3 9" id="KW-0813">Transport</keyword>
<dbReference type="PANTHER" id="PTHR30183:SF3">
    <property type="entry name" value="MOLYBDENUM TRANSPORT SYSTEM PERMEASE PROTEIN MODB"/>
    <property type="match status" value="1"/>
</dbReference>
<feature type="transmembrane region" description="Helical" evidence="9">
    <location>
        <begin position="192"/>
        <end position="213"/>
    </location>
</feature>
<dbReference type="GO" id="GO:0015098">
    <property type="term" value="F:molybdate ion transmembrane transporter activity"/>
    <property type="evidence" value="ECO:0007669"/>
    <property type="project" value="UniProtKB-UniRule"/>
</dbReference>
<protein>
    <recommendedName>
        <fullName evidence="10">Molybdenum transport system permease</fullName>
    </recommendedName>
</protein>
<keyword evidence="5 10" id="KW-0500">Molybdenum</keyword>
<dbReference type="Gene3D" id="1.10.3720.10">
    <property type="entry name" value="MetI-like"/>
    <property type="match status" value="1"/>
</dbReference>
<dbReference type="PANTHER" id="PTHR30183">
    <property type="entry name" value="MOLYBDENUM TRANSPORT SYSTEM PERMEASE PROTEIN MODB"/>
    <property type="match status" value="1"/>
</dbReference>
<evidence type="ECO:0000256" key="6">
    <source>
        <dbReference type="ARBA" id="ARBA00022692"/>
    </source>
</evidence>
<dbReference type="PROSITE" id="PS50928">
    <property type="entry name" value="ABC_TM1"/>
    <property type="match status" value="1"/>
</dbReference>
<comment type="caution">
    <text evidence="12">The sequence shown here is derived from an EMBL/GenBank/DDBJ whole genome shotgun (WGS) entry which is preliminary data.</text>
</comment>
<evidence type="ECO:0000259" key="11">
    <source>
        <dbReference type="PROSITE" id="PS50928"/>
    </source>
</evidence>
<dbReference type="InterPro" id="IPR000515">
    <property type="entry name" value="MetI-like"/>
</dbReference>
<evidence type="ECO:0000256" key="4">
    <source>
        <dbReference type="ARBA" id="ARBA00022475"/>
    </source>
</evidence>